<evidence type="ECO:0000256" key="2">
    <source>
        <dbReference type="SAM" id="MobiDB-lite"/>
    </source>
</evidence>
<feature type="region of interest" description="Disordered" evidence="2">
    <location>
        <begin position="546"/>
        <end position="573"/>
    </location>
</feature>
<organism evidence="3 4">
    <name type="scientific">Bemisia tabaci</name>
    <name type="common">Sweetpotato whitefly</name>
    <name type="synonym">Aleurodes tabaci</name>
    <dbReference type="NCBI Taxonomy" id="7038"/>
    <lineage>
        <taxon>Eukaryota</taxon>
        <taxon>Metazoa</taxon>
        <taxon>Ecdysozoa</taxon>
        <taxon>Arthropoda</taxon>
        <taxon>Hexapoda</taxon>
        <taxon>Insecta</taxon>
        <taxon>Pterygota</taxon>
        <taxon>Neoptera</taxon>
        <taxon>Paraneoptera</taxon>
        <taxon>Hemiptera</taxon>
        <taxon>Sternorrhyncha</taxon>
        <taxon>Aleyrodoidea</taxon>
        <taxon>Aleyrodidae</taxon>
        <taxon>Aleyrodinae</taxon>
        <taxon>Bemisia</taxon>
    </lineage>
</organism>
<reference evidence="3" key="1">
    <citation type="submission" date="2021-12" db="EMBL/GenBank/DDBJ databases">
        <authorList>
            <person name="King R."/>
        </authorList>
    </citation>
    <scope>NUCLEOTIDE SEQUENCE</scope>
</reference>
<feature type="compositionally biased region" description="Basic and acidic residues" evidence="2">
    <location>
        <begin position="564"/>
        <end position="573"/>
    </location>
</feature>
<proteinExistence type="predicted"/>
<protein>
    <submittedName>
        <fullName evidence="3">Uncharacterized protein</fullName>
    </submittedName>
</protein>
<feature type="compositionally biased region" description="Low complexity" evidence="2">
    <location>
        <begin position="96"/>
        <end position="107"/>
    </location>
</feature>
<keyword evidence="1" id="KW-0175">Coiled coil</keyword>
<evidence type="ECO:0000313" key="4">
    <source>
        <dbReference type="Proteomes" id="UP001152759"/>
    </source>
</evidence>
<feature type="coiled-coil region" evidence="1">
    <location>
        <begin position="618"/>
        <end position="645"/>
    </location>
</feature>
<feature type="compositionally biased region" description="Acidic residues" evidence="2">
    <location>
        <begin position="62"/>
        <end position="73"/>
    </location>
</feature>
<feature type="region of interest" description="Disordered" evidence="2">
    <location>
        <begin position="57"/>
        <end position="108"/>
    </location>
</feature>
<name>A0A9P0A091_BEMTA</name>
<dbReference type="AlphaFoldDB" id="A0A9P0A091"/>
<gene>
    <name evidence="3" type="ORF">BEMITA_LOCUS983</name>
</gene>
<feature type="coiled-coil region" evidence="1">
    <location>
        <begin position="419"/>
        <end position="446"/>
    </location>
</feature>
<evidence type="ECO:0000313" key="3">
    <source>
        <dbReference type="EMBL" id="CAH0381319.1"/>
    </source>
</evidence>
<evidence type="ECO:0000256" key="1">
    <source>
        <dbReference type="SAM" id="Coils"/>
    </source>
</evidence>
<feature type="coiled-coil region" evidence="1">
    <location>
        <begin position="478"/>
        <end position="512"/>
    </location>
</feature>
<dbReference type="EMBL" id="OU963862">
    <property type="protein sequence ID" value="CAH0381319.1"/>
    <property type="molecule type" value="Genomic_DNA"/>
</dbReference>
<accession>A0A9P0A091</accession>
<keyword evidence="4" id="KW-1185">Reference proteome</keyword>
<dbReference type="Proteomes" id="UP001152759">
    <property type="component" value="Chromosome 1"/>
</dbReference>
<sequence length="872" mass="100212">MHLSSYNFTTTQLLKLVSNAEGLLQKLADTHIPAEYQCEINEWLCLKQECEEVLSSVASNSAEEDDENIDDSDASSSVKSEKGKRGLGPIPEVTENEVSSFSGSSGSERNRSIDYGYYQKFEKPVTTRNNSDYCNNNINNNISNNHNPHSRNHSLVIDPEPSNLNFTVVFDNYYPKFRQITETKIRHEKNSLDDRLGPKNLGNNKLRRKSICAAEDPLRNPDYVSAPDKKMVIPELAEEMSPADCEDIRRVKATSAVDVNLIGEPIIGMNKNEVTDVVPLQDSKSNLRDSLGIVDPVKELQYIVSYNESKKNTICLMYIDINEAKKRLAEFHKVVKLKEELLQKIVKNADAAIQVQRKCELKLSKLEGESGAIKSRLAKFEKNLLYNERGNMNDIAKLKNSLMTCESKLKDMKIIHKIARDCQKNIMELERTLHFSKKKMQKLAKSLKLEDRQESEMKDRREAFVHEDAKTKLNRLLLEQLLKQNSENFERKERMQSQLQQAEKEYQGHILKSLGVIKEASNSFKKSKEDSANFIVHKGDNLGQDVLRGSKTDASSVRGLTESCKSESQKEDKSATKVTFEDGGLKGIKELCWRITQLENVIRENACATESANVSKSKEVLRHEIRNLRRTKECLIEERDKLSNKMKSKSSSSSEKRMFYEVDESIDAVDFVIEHKNELLCGRSGLELKDKDALKFEIMLLARLSNLSLDEMRSLLYRYFWKVVDLRESSKSLEEQITEMDIQYESIAMKFQRLVNDIQYNDVLSELKLTLMQKDYEEKIGSLLRHLCELEAILGKAEEMETNYNIENVIVQRDEDALDPYVPRMHHHGIHQRPRIPTQFLHQTHSNSNRTSTKVTKEGNKLIFCQEKKRSN</sequence>